<dbReference type="InterPro" id="IPR029787">
    <property type="entry name" value="Nucleotide_cyclase"/>
</dbReference>
<dbReference type="InterPro" id="IPR024478">
    <property type="entry name" value="HlyB_4HB_MCP"/>
</dbReference>
<dbReference type="NCBIfam" id="TIGR00254">
    <property type="entry name" value="GGDEF"/>
    <property type="match status" value="1"/>
</dbReference>
<name>A0A923KUX2_9BURK</name>
<dbReference type="SUPFAM" id="SSF158472">
    <property type="entry name" value="HAMP domain-like"/>
    <property type="match status" value="1"/>
</dbReference>
<proteinExistence type="predicted"/>
<dbReference type="GO" id="GO:0071111">
    <property type="term" value="F:cyclic-guanylate-specific phosphodiesterase activity"/>
    <property type="evidence" value="ECO:0007669"/>
    <property type="project" value="InterPro"/>
</dbReference>
<dbReference type="PANTHER" id="PTHR33121:SF70">
    <property type="entry name" value="SIGNALING PROTEIN YKOW"/>
    <property type="match status" value="1"/>
</dbReference>
<dbReference type="InterPro" id="IPR050706">
    <property type="entry name" value="Cyclic-di-GMP_PDE-like"/>
</dbReference>
<dbReference type="PANTHER" id="PTHR33121">
    <property type="entry name" value="CYCLIC DI-GMP PHOSPHODIESTERASE PDEF"/>
    <property type="match status" value="1"/>
</dbReference>
<dbReference type="CDD" id="cd01948">
    <property type="entry name" value="EAL"/>
    <property type="match status" value="1"/>
</dbReference>
<dbReference type="Gene3D" id="3.30.70.270">
    <property type="match status" value="1"/>
</dbReference>
<evidence type="ECO:0000259" key="4">
    <source>
        <dbReference type="PROSITE" id="PS50887"/>
    </source>
</evidence>
<dbReference type="FunFam" id="3.20.20.450:FF:000001">
    <property type="entry name" value="Cyclic di-GMP phosphodiesterase yahA"/>
    <property type="match status" value="1"/>
</dbReference>
<sequence>MTTAYHFIMRHLGLNRIGVRLTLSYAFILVMFIGIGLTTVDQIQSIARSNDRFRQIDMQRLRDVQELRSEFEGIGIQLLDVFTKSYETKNDLYLIIDARAEKIKKQFEKISEYELNREQKQALNTLVECNELFRSNYYEVLNEYALDDLVAAKKIYLERVEPARNTLLTEAQIFLDQEKNSFEMRQQEEEYKLKQMQLRVFMFSAVAILIGALLAFFTRRGVVQPLDVLEKSALRIADGDYESKVPPTRTTEVARVGNALNSMSEAIAQREREIEQLAYFDSLTHLPNRTMLLKQFENTSFQHKAMILMDVARLKTVNETLGFGTGDTVILETSRRIQTAILKFNREDLILTKFSGGMFAVLTPMLSVENSHQEIQELIATIDDNLNEPIRCGNHTVDVNLVYGIAICNQNTDQLNSLIRNAEVALYAAKAQTQAVVWYSDAQEASRLSHLSLLSDLRSAVHNSELQMWLQPKVKLADMRTYGFEALVRWQHPQRGFISPAEFVPFAERTGYISAVTKWMLEHALQSLQNWKTSHPELSIAVNVSTNDLRDQSFPDRVRELLEHYDVNPNNLKLELTESGIMEDPSSAIPLLQTLRDTGIGLSIDDFGTGHSSLAYLQKLPVSELKIDRSFVINIDQLPSTQRLVKTIVEMGHGLHLSVIAEGIETEAERDTLRELGCDSMQGYFASKPLHGEALQKWLDQLPKTPG</sequence>
<dbReference type="PROSITE" id="PS50885">
    <property type="entry name" value="HAMP"/>
    <property type="match status" value="1"/>
</dbReference>
<organism evidence="5 6">
    <name type="scientific">Undibacterium nitidum</name>
    <dbReference type="NCBI Taxonomy" id="2762298"/>
    <lineage>
        <taxon>Bacteria</taxon>
        <taxon>Pseudomonadati</taxon>
        <taxon>Pseudomonadota</taxon>
        <taxon>Betaproteobacteria</taxon>
        <taxon>Burkholderiales</taxon>
        <taxon>Oxalobacteraceae</taxon>
        <taxon>Undibacterium</taxon>
    </lineage>
</organism>
<dbReference type="PROSITE" id="PS50883">
    <property type="entry name" value="EAL"/>
    <property type="match status" value="1"/>
</dbReference>
<dbReference type="InterPro" id="IPR035919">
    <property type="entry name" value="EAL_sf"/>
</dbReference>
<dbReference type="AlphaFoldDB" id="A0A923KUX2"/>
<keyword evidence="1" id="KW-1133">Transmembrane helix</keyword>
<evidence type="ECO:0000313" key="5">
    <source>
        <dbReference type="EMBL" id="MBC3882617.1"/>
    </source>
</evidence>
<feature type="transmembrane region" description="Helical" evidence="1">
    <location>
        <begin position="17"/>
        <end position="40"/>
    </location>
</feature>
<dbReference type="Pfam" id="PF00563">
    <property type="entry name" value="EAL"/>
    <property type="match status" value="1"/>
</dbReference>
<dbReference type="GO" id="GO:0016020">
    <property type="term" value="C:membrane"/>
    <property type="evidence" value="ECO:0007669"/>
    <property type="project" value="InterPro"/>
</dbReference>
<dbReference type="CDD" id="cd06225">
    <property type="entry name" value="HAMP"/>
    <property type="match status" value="1"/>
</dbReference>
<comment type="caution">
    <text evidence="5">The sequence shown here is derived from an EMBL/GenBank/DDBJ whole genome shotgun (WGS) entry which is preliminary data.</text>
</comment>
<dbReference type="SUPFAM" id="SSF55073">
    <property type="entry name" value="Nucleotide cyclase"/>
    <property type="match status" value="1"/>
</dbReference>
<dbReference type="EMBL" id="JACOFZ010000006">
    <property type="protein sequence ID" value="MBC3882617.1"/>
    <property type="molecule type" value="Genomic_DNA"/>
</dbReference>
<feature type="domain" description="EAL" evidence="2">
    <location>
        <begin position="450"/>
        <end position="703"/>
    </location>
</feature>
<feature type="domain" description="HAMP" evidence="3">
    <location>
        <begin position="220"/>
        <end position="272"/>
    </location>
</feature>
<feature type="domain" description="GGDEF" evidence="4">
    <location>
        <begin position="302"/>
        <end position="442"/>
    </location>
</feature>
<accession>A0A923KUX2</accession>
<dbReference type="Pfam" id="PF00672">
    <property type="entry name" value="HAMP"/>
    <property type="match status" value="1"/>
</dbReference>
<dbReference type="SMART" id="SM00304">
    <property type="entry name" value="HAMP"/>
    <property type="match status" value="1"/>
</dbReference>
<keyword evidence="6" id="KW-1185">Reference proteome</keyword>
<evidence type="ECO:0000259" key="2">
    <source>
        <dbReference type="PROSITE" id="PS50883"/>
    </source>
</evidence>
<evidence type="ECO:0000259" key="3">
    <source>
        <dbReference type="PROSITE" id="PS50885"/>
    </source>
</evidence>
<dbReference type="Proteomes" id="UP000627446">
    <property type="component" value="Unassembled WGS sequence"/>
</dbReference>
<dbReference type="InterPro" id="IPR000160">
    <property type="entry name" value="GGDEF_dom"/>
</dbReference>
<reference evidence="5" key="1">
    <citation type="submission" date="2020-08" db="EMBL/GenBank/DDBJ databases">
        <title>Novel species isolated from subtropical streams in China.</title>
        <authorList>
            <person name="Lu H."/>
        </authorList>
    </citation>
    <scope>NUCLEOTIDE SEQUENCE</scope>
    <source>
        <strain evidence="5">LX22W</strain>
    </source>
</reference>
<evidence type="ECO:0000313" key="6">
    <source>
        <dbReference type="Proteomes" id="UP000627446"/>
    </source>
</evidence>
<dbReference type="GO" id="GO:0007165">
    <property type="term" value="P:signal transduction"/>
    <property type="evidence" value="ECO:0007669"/>
    <property type="project" value="InterPro"/>
</dbReference>
<keyword evidence="1" id="KW-0472">Membrane</keyword>
<dbReference type="CDD" id="cd01949">
    <property type="entry name" value="GGDEF"/>
    <property type="match status" value="1"/>
</dbReference>
<dbReference type="Gene3D" id="6.10.340.10">
    <property type="match status" value="1"/>
</dbReference>
<dbReference type="Pfam" id="PF12729">
    <property type="entry name" value="4HB_MCP_1"/>
    <property type="match status" value="1"/>
</dbReference>
<keyword evidence="1" id="KW-0812">Transmembrane</keyword>
<dbReference type="Gene3D" id="3.20.20.450">
    <property type="entry name" value="EAL domain"/>
    <property type="match status" value="1"/>
</dbReference>
<dbReference type="InterPro" id="IPR001633">
    <property type="entry name" value="EAL_dom"/>
</dbReference>
<protein>
    <submittedName>
        <fullName evidence="5">EAL domain-containing protein</fullName>
    </submittedName>
</protein>
<evidence type="ECO:0000256" key="1">
    <source>
        <dbReference type="SAM" id="Phobius"/>
    </source>
</evidence>
<dbReference type="Pfam" id="PF00990">
    <property type="entry name" value="GGDEF"/>
    <property type="match status" value="1"/>
</dbReference>
<dbReference type="PROSITE" id="PS50887">
    <property type="entry name" value="GGDEF"/>
    <property type="match status" value="1"/>
</dbReference>
<dbReference type="SMART" id="SM00267">
    <property type="entry name" value="GGDEF"/>
    <property type="match status" value="1"/>
</dbReference>
<dbReference type="SUPFAM" id="SSF141868">
    <property type="entry name" value="EAL domain-like"/>
    <property type="match status" value="1"/>
</dbReference>
<dbReference type="InterPro" id="IPR043128">
    <property type="entry name" value="Rev_trsase/Diguanyl_cyclase"/>
</dbReference>
<dbReference type="SMART" id="SM00052">
    <property type="entry name" value="EAL"/>
    <property type="match status" value="1"/>
</dbReference>
<gene>
    <name evidence="5" type="ORF">H8K36_14605</name>
</gene>
<dbReference type="InterPro" id="IPR003660">
    <property type="entry name" value="HAMP_dom"/>
</dbReference>
<dbReference type="RefSeq" id="WP_186917233.1">
    <property type="nucleotide sequence ID" value="NZ_JACOFZ010000006.1"/>
</dbReference>